<comment type="caution">
    <text evidence="2">The sequence shown here is derived from an EMBL/GenBank/DDBJ whole genome shotgun (WGS) entry which is preliminary data.</text>
</comment>
<dbReference type="CDD" id="cd07247">
    <property type="entry name" value="SgaA_N_like"/>
    <property type="match status" value="2"/>
</dbReference>
<organism evidence="2 3">
    <name type="scientific">Humibacillus xanthopallidus</name>
    <dbReference type="NCBI Taxonomy" id="412689"/>
    <lineage>
        <taxon>Bacteria</taxon>
        <taxon>Bacillati</taxon>
        <taxon>Actinomycetota</taxon>
        <taxon>Actinomycetes</taxon>
        <taxon>Micrococcales</taxon>
        <taxon>Intrasporangiaceae</taxon>
        <taxon>Humibacillus</taxon>
    </lineage>
</organism>
<dbReference type="InterPro" id="IPR052164">
    <property type="entry name" value="Anthracycline_SecMetBiosynth"/>
</dbReference>
<dbReference type="PROSITE" id="PS51819">
    <property type="entry name" value="VOC"/>
    <property type="match status" value="2"/>
</dbReference>
<evidence type="ECO:0000313" key="3">
    <source>
        <dbReference type="Proteomes" id="UP000316747"/>
    </source>
</evidence>
<dbReference type="Gene3D" id="3.10.180.10">
    <property type="entry name" value="2,3-Dihydroxybiphenyl 1,2-Dioxygenase, domain 1"/>
    <property type="match status" value="2"/>
</dbReference>
<dbReference type="AlphaFoldDB" id="A0A543I2H2"/>
<dbReference type="OrthoDB" id="9793039at2"/>
<evidence type="ECO:0000259" key="1">
    <source>
        <dbReference type="PROSITE" id="PS51819"/>
    </source>
</evidence>
<reference evidence="2 3" key="1">
    <citation type="submission" date="2019-06" db="EMBL/GenBank/DDBJ databases">
        <title>Genome sequencing of plant associated microbes to promote plant fitness in Sorghum bicolor and Oryza sativa.</title>
        <authorList>
            <person name="Coleman-Derr D."/>
        </authorList>
    </citation>
    <scope>NUCLEOTIDE SEQUENCE [LARGE SCALE GENOMIC DNA]</scope>
    <source>
        <strain evidence="2 3">KV-663</strain>
    </source>
</reference>
<dbReference type="PANTHER" id="PTHR33993">
    <property type="entry name" value="GLYOXALASE-RELATED"/>
    <property type="match status" value="1"/>
</dbReference>
<dbReference type="SUPFAM" id="SSF54593">
    <property type="entry name" value="Glyoxalase/Bleomycin resistance protein/Dihydroxybiphenyl dioxygenase"/>
    <property type="match status" value="2"/>
</dbReference>
<dbReference type="Pfam" id="PF00903">
    <property type="entry name" value="Glyoxalase"/>
    <property type="match status" value="2"/>
</dbReference>
<protein>
    <recommendedName>
        <fullName evidence="1">VOC domain-containing protein</fullName>
    </recommendedName>
</protein>
<dbReference type="PANTHER" id="PTHR33993:SF14">
    <property type="entry name" value="GB|AAF24581.1"/>
    <property type="match status" value="1"/>
</dbReference>
<sequence>MPVHPDSFAPGTPCWADVLVDDLEVARRFYGALFGWTFEDLPAEAGGYVMARKDGHVVAGAMAKNPDDPGQVSAWTLYLATDDVDAATKRAAAAGGVFFLPPMDVLDVGRIAVGADPAGAAYGLWQARQHTGTDLVGEPGALCWAETMSRSYATSKTFYTEVFGYHLQEIGEGDFHYSVASLDDGQPIGGIGEIPAAAPAEVPSHWMVYFAVESCDAAADRVLELGGSVVQPPFDTPYGRMAVVAGPQGETFSIMHPAPSNPLPKD</sequence>
<dbReference type="InterPro" id="IPR037523">
    <property type="entry name" value="VOC_core"/>
</dbReference>
<name>A0A543I2H2_9MICO</name>
<keyword evidence="3" id="KW-1185">Reference proteome</keyword>
<dbReference type="EMBL" id="VFPM01000001">
    <property type="protein sequence ID" value="TQM64794.1"/>
    <property type="molecule type" value="Genomic_DNA"/>
</dbReference>
<accession>A0A543I2H2</accession>
<feature type="domain" description="VOC" evidence="1">
    <location>
        <begin position="141"/>
        <end position="257"/>
    </location>
</feature>
<dbReference type="RefSeq" id="WP_141842383.1">
    <property type="nucleotide sequence ID" value="NZ_VFPM01000001.1"/>
</dbReference>
<feature type="domain" description="VOC" evidence="1">
    <location>
        <begin position="12"/>
        <end position="127"/>
    </location>
</feature>
<dbReference type="InterPro" id="IPR029068">
    <property type="entry name" value="Glyas_Bleomycin-R_OHBP_Dase"/>
</dbReference>
<dbReference type="InterPro" id="IPR004360">
    <property type="entry name" value="Glyas_Fos-R_dOase_dom"/>
</dbReference>
<evidence type="ECO:0000313" key="2">
    <source>
        <dbReference type="EMBL" id="TQM64794.1"/>
    </source>
</evidence>
<gene>
    <name evidence="2" type="ORF">FBY41_1173</name>
</gene>
<dbReference type="Proteomes" id="UP000316747">
    <property type="component" value="Unassembled WGS sequence"/>
</dbReference>
<proteinExistence type="predicted"/>